<comment type="subcellular location">
    <subcellularLocation>
        <location evidence="3">Cytoplasm</location>
    </subcellularLocation>
</comment>
<dbReference type="PANTHER" id="PTHR33643:SF1">
    <property type="entry name" value="UREASE ACCESSORY PROTEIN D"/>
    <property type="match status" value="1"/>
</dbReference>
<evidence type="ECO:0000256" key="2">
    <source>
        <dbReference type="ARBA" id="ARBA00023186"/>
    </source>
</evidence>
<dbReference type="RefSeq" id="WP_251970320.1">
    <property type="nucleotide sequence ID" value="NZ_AP025730.1"/>
</dbReference>
<dbReference type="PANTHER" id="PTHR33643">
    <property type="entry name" value="UREASE ACCESSORY PROTEIN D"/>
    <property type="match status" value="1"/>
</dbReference>
<protein>
    <recommendedName>
        <fullName evidence="3">Urease accessory protein UreD</fullName>
    </recommendedName>
</protein>
<gene>
    <name evidence="3 4" type="primary">ureD</name>
    <name evidence="4" type="ORF">CATMQ487_40660</name>
</gene>
<keyword evidence="3" id="KW-0963">Cytoplasm</keyword>
<keyword evidence="3" id="KW-0996">Nickel insertion</keyword>
<dbReference type="Pfam" id="PF01774">
    <property type="entry name" value="UreD"/>
    <property type="match status" value="1"/>
</dbReference>
<dbReference type="HAMAP" id="MF_01384">
    <property type="entry name" value="UreD"/>
    <property type="match status" value="1"/>
</dbReference>
<evidence type="ECO:0000256" key="1">
    <source>
        <dbReference type="ARBA" id="ARBA00007177"/>
    </source>
</evidence>
<dbReference type="EMBL" id="AP025730">
    <property type="protein sequence ID" value="BDI07096.1"/>
    <property type="molecule type" value="Genomic_DNA"/>
</dbReference>
<evidence type="ECO:0000313" key="4">
    <source>
        <dbReference type="EMBL" id="BDI07096.1"/>
    </source>
</evidence>
<dbReference type="InterPro" id="IPR002669">
    <property type="entry name" value="UreD"/>
</dbReference>
<organism evidence="4 5">
    <name type="scientific">Sphaerotilus microaerophilus</name>
    <dbReference type="NCBI Taxonomy" id="2914710"/>
    <lineage>
        <taxon>Bacteria</taxon>
        <taxon>Pseudomonadati</taxon>
        <taxon>Pseudomonadota</taxon>
        <taxon>Betaproteobacteria</taxon>
        <taxon>Burkholderiales</taxon>
        <taxon>Sphaerotilaceae</taxon>
        <taxon>Sphaerotilus</taxon>
    </lineage>
</organism>
<reference evidence="4" key="1">
    <citation type="submission" date="2022-04" db="EMBL/GenBank/DDBJ databases">
        <title>Whole genome sequence of Sphaerotilus sp. FB-5.</title>
        <authorList>
            <person name="Takeda M."/>
            <person name="Narihara S."/>
            <person name="Akimoto M."/>
            <person name="Akimoto R."/>
            <person name="Nishiyashiki S."/>
            <person name="Murakami T."/>
        </authorList>
    </citation>
    <scope>NUCLEOTIDE SEQUENCE</scope>
    <source>
        <strain evidence="4">FB-5</strain>
    </source>
</reference>
<comment type="subunit">
    <text evidence="3">UreD, UreF and UreG form a complex that acts as a GTP-hydrolysis-dependent molecular chaperone, activating the urease apoprotein by helping to assemble the nickel containing metallocenter of UreC. The UreE protein probably delivers the nickel.</text>
</comment>
<evidence type="ECO:0000313" key="5">
    <source>
        <dbReference type="Proteomes" id="UP001057498"/>
    </source>
</evidence>
<proteinExistence type="inferred from homology"/>
<keyword evidence="5" id="KW-1185">Reference proteome</keyword>
<name>A0ABM7YR94_9BURK</name>
<comment type="function">
    <text evidence="3">Required for maturation of urease via the functional incorporation of the urease nickel metallocenter.</text>
</comment>
<accession>A0ABM7YR94</accession>
<keyword evidence="2 3" id="KW-0143">Chaperone</keyword>
<dbReference type="Proteomes" id="UP001057498">
    <property type="component" value="Chromosome"/>
</dbReference>
<sequence>MGWHAALRLDYTCDAECTRARSAHTGPLRVLKALYPEGEAICHHVLVHPPAGLVGGDRLEVEARLGAGSHALLTTPGATRWYRSQGDEATQQVRLHLGEGARLEWLPLETLAYDGARAVNDLQVTLASGAAMIGWDLLALGLPAADAPFATGHFDQRIAIDGLWLEQARIDASDRLLLDSPLGLAGQRTLATAWLAWGSDPAEARVTQAIEGARALIEPGGAFEGTFAGVTRAQPRLIVLRALAGRTEPLFHLLRAVRAAWRSAAWDLPAAEPRVWRT</sequence>
<evidence type="ECO:0000256" key="3">
    <source>
        <dbReference type="HAMAP-Rule" id="MF_01384"/>
    </source>
</evidence>
<comment type="similarity">
    <text evidence="1 3">Belongs to the UreD family.</text>
</comment>